<dbReference type="AlphaFoldDB" id="A0AAV3ZFF0"/>
<gene>
    <name evidence="1" type="ORF">PoB_001983300</name>
</gene>
<evidence type="ECO:0000313" key="2">
    <source>
        <dbReference type="Proteomes" id="UP000735302"/>
    </source>
</evidence>
<comment type="caution">
    <text evidence="1">The sequence shown here is derived from an EMBL/GenBank/DDBJ whole genome shotgun (WGS) entry which is preliminary data.</text>
</comment>
<organism evidence="1 2">
    <name type="scientific">Plakobranchus ocellatus</name>
    <dbReference type="NCBI Taxonomy" id="259542"/>
    <lineage>
        <taxon>Eukaryota</taxon>
        <taxon>Metazoa</taxon>
        <taxon>Spiralia</taxon>
        <taxon>Lophotrochozoa</taxon>
        <taxon>Mollusca</taxon>
        <taxon>Gastropoda</taxon>
        <taxon>Heterobranchia</taxon>
        <taxon>Euthyneura</taxon>
        <taxon>Panpulmonata</taxon>
        <taxon>Sacoglossa</taxon>
        <taxon>Placobranchoidea</taxon>
        <taxon>Plakobranchidae</taxon>
        <taxon>Plakobranchus</taxon>
    </lineage>
</organism>
<dbReference type="Proteomes" id="UP000735302">
    <property type="component" value="Unassembled WGS sequence"/>
</dbReference>
<sequence length="123" mass="13138">MATPIKEWSKLEVRVVVRFLFLKGTKPSEIHKQIAETYGSNSSSSQSASYSSECLSTTKASEGRQIGDVQLLPGGRLLLPDCNNGCVKLLGTHRSPGSHLGSHGQGPGLNRAPGCVVSHHVWS</sequence>
<protein>
    <submittedName>
        <fullName evidence="1">Histone-lysine N-methyltransferase SETMAR</fullName>
    </submittedName>
</protein>
<accession>A0AAV3ZFF0</accession>
<name>A0AAV3ZFF0_9GAST</name>
<dbReference type="EMBL" id="BLXT01002329">
    <property type="protein sequence ID" value="GFN93327.1"/>
    <property type="molecule type" value="Genomic_DNA"/>
</dbReference>
<proteinExistence type="predicted"/>
<reference evidence="1 2" key="1">
    <citation type="journal article" date="2021" name="Elife">
        <title>Chloroplast acquisition without the gene transfer in kleptoplastic sea slugs, Plakobranchus ocellatus.</title>
        <authorList>
            <person name="Maeda T."/>
            <person name="Takahashi S."/>
            <person name="Yoshida T."/>
            <person name="Shimamura S."/>
            <person name="Takaki Y."/>
            <person name="Nagai Y."/>
            <person name="Toyoda A."/>
            <person name="Suzuki Y."/>
            <person name="Arimoto A."/>
            <person name="Ishii H."/>
            <person name="Satoh N."/>
            <person name="Nishiyama T."/>
            <person name="Hasebe M."/>
            <person name="Maruyama T."/>
            <person name="Minagawa J."/>
            <person name="Obokata J."/>
            <person name="Shigenobu S."/>
        </authorList>
    </citation>
    <scope>NUCLEOTIDE SEQUENCE [LARGE SCALE GENOMIC DNA]</scope>
</reference>
<evidence type="ECO:0000313" key="1">
    <source>
        <dbReference type="EMBL" id="GFN93327.1"/>
    </source>
</evidence>
<keyword evidence="2" id="KW-1185">Reference proteome</keyword>